<proteinExistence type="predicted"/>
<comment type="caution">
    <text evidence="2">The sequence shown here is derived from an EMBL/GenBank/DDBJ whole genome shotgun (WGS) entry which is preliminary data.</text>
</comment>
<sequence length="191" mass="21535">MSDINLEKIDIIRERTGVSYAEAKKALEFCEGNVVDTLIYIEENMESKESKIYSTLDEFMQWLKDLINKGNISRIKIRKEDKVLVDVPVNAGIAAGVIAAVWPPLIAIGLATAVLTKVTIEITKDDGSVEIINKVIKSKTGDFTGDIKEKINDITSTVRNKFSKEKEVEINDEPVYKYTVKFEDMDNNEEK</sequence>
<protein>
    <submittedName>
        <fullName evidence="2">DUF4342 domain-containing protein</fullName>
    </submittedName>
</protein>
<dbReference type="InterPro" id="IPR025642">
    <property type="entry name" value="DUF4342"/>
</dbReference>
<dbReference type="CDD" id="cd14360">
    <property type="entry name" value="UBA_NAC_like_bac"/>
    <property type="match status" value="1"/>
</dbReference>
<name>A0ABS6EXS9_9CLOT</name>
<accession>A0ABS6EXS9</accession>
<evidence type="ECO:0000259" key="1">
    <source>
        <dbReference type="Pfam" id="PF14242"/>
    </source>
</evidence>
<evidence type="ECO:0000313" key="2">
    <source>
        <dbReference type="EMBL" id="MBU5591017.1"/>
    </source>
</evidence>
<dbReference type="Proteomes" id="UP000736583">
    <property type="component" value="Unassembled WGS sequence"/>
</dbReference>
<dbReference type="RefSeq" id="WP_216456076.1">
    <property type="nucleotide sequence ID" value="NZ_JAHLQL010000001.1"/>
</dbReference>
<dbReference type="EMBL" id="JAHLQL010000001">
    <property type="protein sequence ID" value="MBU5591017.1"/>
    <property type="molecule type" value="Genomic_DNA"/>
</dbReference>
<gene>
    <name evidence="2" type="ORF">KQI89_04515</name>
</gene>
<evidence type="ECO:0000313" key="3">
    <source>
        <dbReference type="Proteomes" id="UP000736583"/>
    </source>
</evidence>
<keyword evidence="3" id="KW-1185">Reference proteome</keyword>
<organism evidence="2 3">
    <name type="scientific">Clostridium simiarum</name>
    <dbReference type="NCBI Taxonomy" id="2841506"/>
    <lineage>
        <taxon>Bacteria</taxon>
        <taxon>Bacillati</taxon>
        <taxon>Bacillota</taxon>
        <taxon>Clostridia</taxon>
        <taxon>Eubacteriales</taxon>
        <taxon>Clostridiaceae</taxon>
        <taxon>Clostridium</taxon>
    </lineage>
</organism>
<dbReference type="Pfam" id="PF14242">
    <property type="entry name" value="DUF4342"/>
    <property type="match status" value="1"/>
</dbReference>
<feature type="domain" description="DUF4342" evidence="1">
    <location>
        <begin position="47"/>
        <end position="124"/>
    </location>
</feature>
<reference evidence="2 3" key="1">
    <citation type="submission" date="2021-06" db="EMBL/GenBank/DDBJ databases">
        <authorList>
            <person name="Sun Q."/>
            <person name="Li D."/>
        </authorList>
    </citation>
    <scope>NUCLEOTIDE SEQUENCE [LARGE SCALE GENOMIC DNA]</scope>
    <source>
        <strain evidence="2 3">MSJ-4</strain>
    </source>
</reference>